<gene>
    <name evidence="1" type="ORF">Tci_926318</name>
</gene>
<name>A0A699X4B7_TANCI</name>
<reference evidence="1" key="1">
    <citation type="journal article" date="2019" name="Sci. Rep.">
        <title>Draft genome of Tanacetum cinerariifolium, the natural source of mosquito coil.</title>
        <authorList>
            <person name="Yamashiro T."/>
            <person name="Shiraishi A."/>
            <person name="Satake H."/>
            <person name="Nakayama K."/>
        </authorList>
    </citation>
    <scope>NUCLEOTIDE SEQUENCE</scope>
</reference>
<dbReference type="AlphaFoldDB" id="A0A699X4B7"/>
<feature type="non-terminal residue" evidence="1">
    <location>
        <position position="1"/>
    </location>
</feature>
<organism evidence="1">
    <name type="scientific">Tanacetum cinerariifolium</name>
    <name type="common">Dalmatian daisy</name>
    <name type="synonym">Chrysanthemum cinerariifolium</name>
    <dbReference type="NCBI Taxonomy" id="118510"/>
    <lineage>
        <taxon>Eukaryota</taxon>
        <taxon>Viridiplantae</taxon>
        <taxon>Streptophyta</taxon>
        <taxon>Embryophyta</taxon>
        <taxon>Tracheophyta</taxon>
        <taxon>Spermatophyta</taxon>
        <taxon>Magnoliopsida</taxon>
        <taxon>eudicotyledons</taxon>
        <taxon>Gunneridae</taxon>
        <taxon>Pentapetalae</taxon>
        <taxon>asterids</taxon>
        <taxon>campanulids</taxon>
        <taxon>Asterales</taxon>
        <taxon>Asteraceae</taxon>
        <taxon>Asteroideae</taxon>
        <taxon>Anthemideae</taxon>
        <taxon>Anthemidinae</taxon>
        <taxon>Tanacetum</taxon>
    </lineage>
</organism>
<accession>A0A699X4B7</accession>
<protein>
    <submittedName>
        <fullName evidence="1">Putative ribonuclease H-like domain-containing protein</fullName>
    </submittedName>
</protein>
<evidence type="ECO:0000313" key="1">
    <source>
        <dbReference type="EMBL" id="GFD54349.1"/>
    </source>
</evidence>
<comment type="caution">
    <text evidence="1">The sequence shown here is derived from an EMBL/GenBank/DDBJ whole genome shotgun (WGS) entry which is preliminary data.</text>
</comment>
<dbReference type="EMBL" id="BKCJ011804871">
    <property type="protein sequence ID" value="GFD54349.1"/>
    <property type="molecule type" value="Genomic_DNA"/>
</dbReference>
<proteinExistence type="predicted"/>
<sequence length="75" mass="8552">SAIISYVENQNRTNHADHLHYLFASFLSQLEPSSVAIALANPEWVAAMQKEMQQFYYQQVWKLIPLPAGKIAGIY</sequence>